<sequence>MAGTYRRLRVIGKGSFGCCWLAEDERQERCVMKQIDISTMPAGQREEAANEVRVLSKLRHPFIIGYKESFVEEGVLCIITEYAGRGDLYQLIHDHKSCGRCFEESLVMRWFTQIALALKHVHDRKILHRDLKTQNIFVVGSGDGTAKIGDFGISRVLQHTSDCAMTAIGTPYYLSPEICQEKPYNQKSDVWSLGCVLYELATLQHAFDADSMRGLVMKILRGVPPQVPLIFSAEVRELVPDMLVKDPCARPSINQVLQRPVVRHVIHQLLQEIEQQPASVVGQPKTPEDAAMTKLPQAASWAPGPAAAAKLPRGSPEAGQAPTAPSGPQCRELERAAPASGLSEAAPPTVPDHTVGDHPRRERPLEPSSASPQHQHQLGHGQLQEGPPAGAAALPPPGAGGAAEPAPARAGQDRRGGGGAGRRDEAGAAAPERGAAAPAPPADPQEQWALLSITLTECLAGDAGRAAASSGSSAGTKATRAATEPGSAGAGSPSLSFRGPDGVPVELHVGEKDSLCYRAEALRVYIERELGINDFLYAYRHLNENVFSDDMVDRCKPLEAVISSKAIGFMPLIHQLIVCEDECFGQ</sequence>
<feature type="compositionally biased region" description="Low complexity" evidence="10">
    <location>
        <begin position="299"/>
        <end position="312"/>
    </location>
</feature>
<dbReference type="PROSITE" id="PS50011">
    <property type="entry name" value="PROTEIN_KINASE_DOM"/>
    <property type="match status" value="1"/>
</dbReference>
<accession>A0ABN9W0I3</accession>
<dbReference type="CDD" id="cd08215">
    <property type="entry name" value="STKc_Nek"/>
    <property type="match status" value="1"/>
</dbReference>
<dbReference type="SMART" id="SM00220">
    <property type="entry name" value="S_TKc"/>
    <property type="match status" value="1"/>
</dbReference>
<feature type="region of interest" description="Disordered" evidence="10">
    <location>
        <begin position="299"/>
        <end position="444"/>
    </location>
</feature>
<protein>
    <recommendedName>
        <fullName evidence="1">non-specific serine/threonine protein kinase</fullName>
        <ecNumber evidence="1">2.7.11.1</ecNumber>
    </recommendedName>
</protein>
<evidence type="ECO:0000313" key="12">
    <source>
        <dbReference type="EMBL" id="CAK0879488.1"/>
    </source>
</evidence>
<name>A0ABN9W0I3_9DINO</name>
<gene>
    <name evidence="12" type="ORF">PCOR1329_LOCUS62903</name>
</gene>
<dbReference type="EC" id="2.7.11.1" evidence="1"/>
<dbReference type="InterPro" id="IPR000719">
    <property type="entry name" value="Prot_kinase_dom"/>
</dbReference>
<keyword evidence="5" id="KW-0418">Kinase</keyword>
<dbReference type="Pfam" id="PF00069">
    <property type="entry name" value="Pkinase"/>
    <property type="match status" value="1"/>
</dbReference>
<dbReference type="Proteomes" id="UP001189429">
    <property type="component" value="Unassembled WGS sequence"/>
</dbReference>
<keyword evidence="3" id="KW-0808">Transferase</keyword>
<dbReference type="InterPro" id="IPR011009">
    <property type="entry name" value="Kinase-like_dom_sf"/>
</dbReference>
<evidence type="ECO:0000256" key="7">
    <source>
        <dbReference type="ARBA" id="ARBA00047899"/>
    </source>
</evidence>
<dbReference type="InterPro" id="IPR051131">
    <property type="entry name" value="NEK_Ser/Thr_kinase_NIMA"/>
</dbReference>
<keyword evidence="4 9" id="KW-0547">Nucleotide-binding</keyword>
<evidence type="ECO:0000256" key="6">
    <source>
        <dbReference type="ARBA" id="ARBA00022840"/>
    </source>
</evidence>
<dbReference type="Gene3D" id="1.10.510.10">
    <property type="entry name" value="Transferase(Phosphotransferase) domain 1"/>
    <property type="match status" value="1"/>
</dbReference>
<feature type="binding site" evidence="9">
    <location>
        <position position="33"/>
    </location>
    <ligand>
        <name>ATP</name>
        <dbReference type="ChEBI" id="CHEBI:30616"/>
    </ligand>
</feature>
<organism evidence="12 13">
    <name type="scientific">Prorocentrum cordatum</name>
    <dbReference type="NCBI Taxonomy" id="2364126"/>
    <lineage>
        <taxon>Eukaryota</taxon>
        <taxon>Sar</taxon>
        <taxon>Alveolata</taxon>
        <taxon>Dinophyceae</taxon>
        <taxon>Prorocentrales</taxon>
        <taxon>Prorocentraceae</taxon>
        <taxon>Prorocentrum</taxon>
    </lineage>
</organism>
<comment type="caution">
    <text evidence="12">The sequence shown here is derived from an EMBL/GenBank/DDBJ whole genome shotgun (WGS) entry which is preliminary data.</text>
</comment>
<feature type="domain" description="Protein kinase" evidence="11">
    <location>
        <begin position="5"/>
        <end position="270"/>
    </location>
</feature>
<evidence type="ECO:0000256" key="9">
    <source>
        <dbReference type="PROSITE-ProRule" id="PRU10141"/>
    </source>
</evidence>
<dbReference type="PROSITE" id="PS00108">
    <property type="entry name" value="PROTEIN_KINASE_ST"/>
    <property type="match status" value="1"/>
</dbReference>
<feature type="compositionally biased region" description="Basic and acidic residues" evidence="10">
    <location>
        <begin position="354"/>
        <end position="365"/>
    </location>
</feature>
<evidence type="ECO:0000259" key="11">
    <source>
        <dbReference type="PROSITE" id="PS50011"/>
    </source>
</evidence>
<feature type="compositionally biased region" description="Low complexity" evidence="10">
    <location>
        <begin position="373"/>
        <end position="393"/>
    </location>
</feature>
<evidence type="ECO:0000256" key="10">
    <source>
        <dbReference type="SAM" id="MobiDB-lite"/>
    </source>
</evidence>
<reference evidence="12" key="1">
    <citation type="submission" date="2023-10" db="EMBL/GenBank/DDBJ databases">
        <authorList>
            <person name="Chen Y."/>
            <person name="Shah S."/>
            <person name="Dougan E. K."/>
            <person name="Thang M."/>
            <person name="Chan C."/>
        </authorList>
    </citation>
    <scope>NUCLEOTIDE SEQUENCE [LARGE SCALE GENOMIC DNA]</scope>
</reference>
<keyword evidence="13" id="KW-1185">Reference proteome</keyword>
<dbReference type="PANTHER" id="PTHR44899:SF3">
    <property type="entry name" value="SERINE_THREONINE-PROTEIN KINASE NEK1"/>
    <property type="match status" value="1"/>
</dbReference>
<feature type="compositionally biased region" description="Low complexity" evidence="10">
    <location>
        <begin position="427"/>
        <end position="437"/>
    </location>
</feature>
<keyword evidence="6 9" id="KW-0067">ATP-binding</keyword>
<comment type="catalytic activity">
    <reaction evidence="8">
        <text>L-seryl-[protein] + ATP = O-phospho-L-seryl-[protein] + ADP + H(+)</text>
        <dbReference type="Rhea" id="RHEA:17989"/>
        <dbReference type="Rhea" id="RHEA-COMP:9863"/>
        <dbReference type="Rhea" id="RHEA-COMP:11604"/>
        <dbReference type="ChEBI" id="CHEBI:15378"/>
        <dbReference type="ChEBI" id="CHEBI:29999"/>
        <dbReference type="ChEBI" id="CHEBI:30616"/>
        <dbReference type="ChEBI" id="CHEBI:83421"/>
        <dbReference type="ChEBI" id="CHEBI:456216"/>
        <dbReference type="EC" id="2.7.11.1"/>
    </reaction>
</comment>
<evidence type="ECO:0000256" key="4">
    <source>
        <dbReference type="ARBA" id="ARBA00022741"/>
    </source>
</evidence>
<feature type="compositionally biased region" description="Basic and acidic residues" evidence="10">
    <location>
        <begin position="411"/>
        <end position="426"/>
    </location>
</feature>
<dbReference type="InterPro" id="IPR008271">
    <property type="entry name" value="Ser/Thr_kinase_AS"/>
</dbReference>
<evidence type="ECO:0000256" key="5">
    <source>
        <dbReference type="ARBA" id="ARBA00022777"/>
    </source>
</evidence>
<keyword evidence="2" id="KW-0723">Serine/threonine-protein kinase</keyword>
<feature type="compositionally biased region" description="Low complexity" evidence="10">
    <location>
        <begin position="465"/>
        <end position="494"/>
    </location>
</feature>
<evidence type="ECO:0000313" key="13">
    <source>
        <dbReference type="Proteomes" id="UP001189429"/>
    </source>
</evidence>
<proteinExistence type="predicted"/>
<dbReference type="PROSITE" id="PS00107">
    <property type="entry name" value="PROTEIN_KINASE_ATP"/>
    <property type="match status" value="1"/>
</dbReference>
<feature type="region of interest" description="Disordered" evidence="10">
    <location>
        <begin position="465"/>
        <end position="497"/>
    </location>
</feature>
<dbReference type="PANTHER" id="PTHR44899">
    <property type="entry name" value="CAMK FAMILY PROTEIN KINASE"/>
    <property type="match status" value="1"/>
</dbReference>
<evidence type="ECO:0000256" key="1">
    <source>
        <dbReference type="ARBA" id="ARBA00012513"/>
    </source>
</evidence>
<evidence type="ECO:0000256" key="2">
    <source>
        <dbReference type="ARBA" id="ARBA00022527"/>
    </source>
</evidence>
<dbReference type="Gene3D" id="3.30.200.20">
    <property type="entry name" value="Phosphorylase Kinase, domain 1"/>
    <property type="match status" value="1"/>
</dbReference>
<evidence type="ECO:0000256" key="3">
    <source>
        <dbReference type="ARBA" id="ARBA00022679"/>
    </source>
</evidence>
<dbReference type="InterPro" id="IPR017441">
    <property type="entry name" value="Protein_kinase_ATP_BS"/>
</dbReference>
<dbReference type="SUPFAM" id="SSF56112">
    <property type="entry name" value="Protein kinase-like (PK-like)"/>
    <property type="match status" value="1"/>
</dbReference>
<comment type="catalytic activity">
    <reaction evidence="7">
        <text>L-threonyl-[protein] + ATP = O-phospho-L-threonyl-[protein] + ADP + H(+)</text>
        <dbReference type="Rhea" id="RHEA:46608"/>
        <dbReference type="Rhea" id="RHEA-COMP:11060"/>
        <dbReference type="Rhea" id="RHEA-COMP:11605"/>
        <dbReference type="ChEBI" id="CHEBI:15378"/>
        <dbReference type="ChEBI" id="CHEBI:30013"/>
        <dbReference type="ChEBI" id="CHEBI:30616"/>
        <dbReference type="ChEBI" id="CHEBI:61977"/>
        <dbReference type="ChEBI" id="CHEBI:456216"/>
        <dbReference type="EC" id="2.7.11.1"/>
    </reaction>
</comment>
<dbReference type="EMBL" id="CAUYUJ010017962">
    <property type="protein sequence ID" value="CAK0879488.1"/>
    <property type="molecule type" value="Genomic_DNA"/>
</dbReference>
<evidence type="ECO:0000256" key="8">
    <source>
        <dbReference type="ARBA" id="ARBA00048679"/>
    </source>
</evidence>